<comment type="caution">
    <text evidence="3">The sequence shown here is derived from an EMBL/GenBank/DDBJ whole genome shotgun (WGS) entry which is preliminary data.</text>
</comment>
<protein>
    <submittedName>
        <fullName evidence="3">Uncharacterized protein</fullName>
    </submittedName>
</protein>
<proteinExistence type="predicted"/>
<keyword evidence="4" id="KW-1185">Reference proteome</keyword>
<evidence type="ECO:0000313" key="4">
    <source>
        <dbReference type="Proteomes" id="UP000241158"/>
    </source>
</evidence>
<reference evidence="4" key="1">
    <citation type="submission" date="2017-11" db="EMBL/GenBank/DDBJ databases">
        <authorList>
            <person name="Kuznetsova I."/>
            <person name="Sazanova A."/>
            <person name="Chirak E."/>
            <person name="Safronova V."/>
            <person name="Willems A."/>
        </authorList>
    </citation>
    <scope>NUCLEOTIDE SEQUENCE [LARGE SCALE GENOMIC DNA]</scope>
    <source>
        <strain evidence="4">PEPV15</strain>
    </source>
</reference>
<feature type="transmembrane region" description="Helical" evidence="2">
    <location>
        <begin position="6"/>
        <end position="27"/>
    </location>
</feature>
<keyword evidence="2" id="KW-0472">Membrane</keyword>
<dbReference type="AlphaFoldDB" id="A0A2P7ANV0"/>
<dbReference type="Proteomes" id="UP000241158">
    <property type="component" value="Unassembled WGS sequence"/>
</dbReference>
<keyword evidence="2" id="KW-1133">Transmembrane helix</keyword>
<evidence type="ECO:0000313" key="3">
    <source>
        <dbReference type="EMBL" id="PSH55893.1"/>
    </source>
</evidence>
<sequence>MLKRWQTYAVVFAAIVAVTAGGFYLYVQDRRAAPIVGPETPEVGAEAPLDVEKKPPSAVDTPNPTDAR</sequence>
<accession>A0A2P7ANV0</accession>
<name>A0A2P7ANV0_9HYPH</name>
<dbReference type="RefSeq" id="WP_106718309.1">
    <property type="nucleotide sequence ID" value="NZ_JACHXT010000001.1"/>
</dbReference>
<organism evidence="3 4">
    <name type="scientific">Phyllobacterium endophyticum</name>
    <dbReference type="NCBI Taxonomy" id="1149773"/>
    <lineage>
        <taxon>Bacteria</taxon>
        <taxon>Pseudomonadati</taxon>
        <taxon>Pseudomonadota</taxon>
        <taxon>Alphaproteobacteria</taxon>
        <taxon>Hyphomicrobiales</taxon>
        <taxon>Phyllobacteriaceae</taxon>
        <taxon>Phyllobacterium</taxon>
    </lineage>
</organism>
<evidence type="ECO:0000256" key="2">
    <source>
        <dbReference type="SAM" id="Phobius"/>
    </source>
</evidence>
<evidence type="ECO:0000256" key="1">
    <source>
        <dbReference type="SAM" id="MobiDB-lite"/>
    </source>
</evidence>
<gene>
    <name evidence="3" type="ORF">CU100_19820</name>
</gene>
<feature type="region of interest" description="Disordered" evidence="1">
    <location>
        <begin position="37"/>
        <end position="68"/>
    </location>
</feature>
<dbReference type="EMBL" id="PGGN01000004">
    <property type="protein sequence ID" value="PSH55893.1"/>
    <property type="molecule type" value="Genomic_DNA"/>
</dbReference>
<keyword evidence="2" id="KW-0812">Transmembrane</keyword>